<dbReference type="GO" id="GO:0005886">
    <property type="term" value="C:plasma membrane"/>
    <property type="evidence" value="ECO:0007669"/>
    <property type="project" value="TreeGrafter"/>
</dbReference>
<name>A0A7S3Q7M3_9STRA</name>
<dbReference type="Gene3D" id="2.60.40.150">
    <property type="entry name" value="C2 domain"/>
    <property type="match status" value="2"/>
</dbReference>
<dbReference type="GO" id="GO:0071277">
    <property type="term" value="P:cellular response to calcium ion"/>
    <property type="evidence" value="ECO:0007669"/>
    <property type="project" value="TreeGrafter"/>
</dbReference>
<dbReference type="CDD" id="cd04047">
    <property type="entry name" value="C2B_Copine"/>
    <property type="match status" value="1"/>
</dbReference>
<evidence type="ECO:0008006" key="6">
    <source>
        <dbReference type="Google" id="ProtNLM"/>
    </source>
</evidence>
<dbReference type="InterPro" id="IPR002035">
    <property type="entry name" value="VWF_A"/>
</dbReference>
<accession>A0A7S3Q7M3</accession>
<dbReference type="InterPro" id="IPR010734">
    <property type="entry name" value="Copine_C"/>
</dbReference>
<dbReference type="Pfam" id="PF07002">
    <property type="entry name" value="Copine"/>
    <property type="match status" value="1"/>
</dbReference>
<dbReference type="PROSITE" id="PS50234">
    <property type="entry name" value="VWFA"/>
    <property type="match status" value="1"/>
</dbReference>
<evidence type="ECO:0000259" key="3">
    <source>
        <dbReference type="PROSITE" id="PS50004"/>
    </source>
</evidence>
<sequence>MKLQVSVKATDLQNVAGAFKGTSDPFAVLTLLAKDRNSKPVILGKTEVVKNSLDADWASTFFVDFELGQPANILVKIFDEVSEGDNKSMGSCLFNIGATLGAKGNTKAKKIQDDGGKIYLRVEKAKEFGLLRLKMAGEELSNTDGWFNKSDPFYQFRKKDQGFRGSEWNIVHKSEYIKDNLDPEWDEAQIDLGALCGGDHDQILYLDLYDNESSGEHELMGQIETSVNGLLESDGFTLMKDGEETGRIIVQEAELLDEDGNPISEDEEETPAGEVPTEWTSNKASFTDYILGGCEINMCVAIDFTGSNGDPRQLGTLHHFNSDGSKNDYEKAVAAICGVLAQYDSDKKFPVYGFGAKYDGEVNHCFQCGEEEEADGVEGILEAYKHTFETGLIMSSPTVVTTVLEKAAEAAVQSQAAAASQGKQKYTTLVILTDGAVSDVQATAECLAAISFAPLSVVIVGIGSADFGSMQFLDDSGPSGIDISQFVDFNAHQHDWKSLTSATLDEIPKQLVNYFWSRGIKPNHPDQVEEEDIVVEPEEEEIDLTIDFGEDGGDIVVPEGDVYIPPGAY</sequence>
<feature type="domain" description="C2" evidence="3">
    <location>
        <begin position="1"/>
        <end position="109"/>
    </location>
</feature>
<evidence type="ECO:0000256" key="2">
    <source>
        <dbReference type="ARBA" id="ARBA00022737"/>
    </source>
</evidence>
<gene>
    <name evidence="5" type="ORF">CDEB00056_LOCUS13342</name>
</gene>
<feature type="domain" description="C2" evidence="3">
    <location>
        <begin position="114"/>
        <end position="240"/>
    </location>
</feature>
<dbReference type="InterPro" id="IPR045052">
    <property type="entry name" value="Copine"/>
</dbReference>
<dbReference type="SMART" id="SM00327">
    <property type="entry name" value="VWA"/>
    <property type="match status" value="1"/>
</dbReference>
<keyword evidence="2" id="KW-0677">Repeat</keyword>
<dbReference type="SUPFAM" id="SSF49562">
    <property type="entry name" value="C2 domain (Calcium/lipid-binding domain, CaLB)"/>
    <property type="match status" value="2"/>
</dbReference>
<reference evidence="5" key="1">
    <citation type="submission" date="2021-01" db="EMBL/GenBank/DDBJ databases">
        <authorList>
            <person name="Corre E."/>
            <person name="Pelletier E."/>
            <person name="Niang G."/>
            <person name="Scheremetjew M."/>
            <person name="Finn R."/>
            <person name="Kale V."/>
            <person name="Holt S."/>
            <person name="Cochrane G."/>
            <person name="Meng A."/>
            <person name="Brown T."/>
            <person name="Cohen L."/>
        </authorList>
    </citation>
    <scope>NUCLEOTIDE SEQUENCE</scope>
    <source>
        <strain evidence="5">MM31A-1</strain>
    </source>
</reference>
<dbReference type="SMART" id="SM00239">
    <property type="entry name" value="C2"/>
    <property type="match status" value="2"/>
</dbReference>
<evidence type="ECO:0000313" key="5">
    <source>
        <dbReference type="EMBL" id="CAE0468489.1"/>
    </source>
</evidence>
<dbReference type="EMBL" id="HBIO01017375">
    <property type="protein sequence ID" value="CAE0468489.1"/>
    <property type="molecule type" value="Transcribed_RNA"/>
</dbReference>
<dbReference type="GO" id="GO:0005544">
    <property type="term" value="F:calcium-dependent phospholipid binding"/>
    <property type="evidence" value="ECO:0007669"/>
    <property type="project" value="InterPro"/>
</dbReference>
<dbReference type="InterPro" id="IPR035892">
    <property type="entry name" value="C2_domain_sf"/>
</dbReference>
<dbReference type="AlphaFoldDB" id="A0A7S3Q7M3"/>
<dbReference type="InterPro" id="IPR036465">
    <property type="entry name" value="vWFA_dom_sf"/>
</dbReference>
<evidence type="ECO:0000259" key="4">
    <source>
        <dbReference type="PROSITE" id="PS50234"/>
    </source>
</evidence>
<comment type="similarity">
    <text evidence="1">Belongs to the copine family.</text>
</comment>
<protein>
    <recommendedName>
        <fullName evidence="6">C2 domain-containing protein</fullName>
    </recommendedName>
</protein>
<dbReference type="PROSITE" id="PS50004">
    <property type="entry name" value="C2"/>
    <property type="match status" value="2"/>
</dbReference>
<organism evidence="5">
    <name type="scientific">Chaetoceros debilis</name>
    <dbReference type="NCBI Taxonomy" id="122233"/>
    <lineage>
        <taxon>Eukaryota</taxon>
        <taxon>Sar</taxon>
        <taxon>Stramenopiles</taxon>
        <taxon>Ochrophyta</taxon>
        <taxon>Bacillariophyta</taxon>
        <taxon>Coscinodiscophyceae</taxon>
        <taxon>Chaetocerotophycidae</taxon>
        <taxon>Chaetocerotales</taxon>
        <taxon>Chaetocerotaceae</taxon>
        <taxon>Chaetoceros</taxon>
    </lineage>
</organism>
<dbReference type="Pfam" id="PF00168">
    <property type="entry name" value="C2"/>
    <property type="match status" value="2"/>
</dbReference>
<dbReference type="SUPFAM" id="SSF53300">
    <property type="entry name" value="vWA-like"/>
    <property type="match status" value="1"/>
</dbReference>
<dbReference type="InterPro" id="IPR000008">
    <property type="entry name" value="C2_dom"/>
</dbReference>
<feature type="domain" description="VWFA" evidence="4">
    <location>
        <begin position="297"/>
        <end position="507"/>
    </location>
</feature>
<dbReference type="InterPro" id="IPR037768">
    <property type="entry name" value="C2B_Copine"/>
</dbReference>
<dbReference type="PANTHER" id="PTHR10857:SF106">
    <property type="entry name" value="C2 DOMAIN-CONTAINING PROTEIN"/>
    <property type="match status" value="1"/>
</dbReference>
<evidence type="ECO:0000256" key="1">
    <source>
        <dbReference type="ARBA" id="ARBA00009048"/>
    </source>
</evidence>
<dbReference type="PANTHER" id="PTHR10857">
    <property type="entry name" value="COPINE"/>
    <property type="match status" value="1"/>
</dbReference>
<proteinExistence type="inferred from homology"/>